<keyword evidence="2" id="KW-1185">Reference proteome</keyword>
<gene>
    <name evidence="1" type="ORF">BLTE_02730</name>
</gene>
<protein>
    <submittedName>
        <fullName evidence="1">Uncharacterized protein</fullName>
    </submittedName>
</protein>
<evidence type="ECO:0000313" key="1">
    <source>
        <dbReference type="EMBL" id="BBF91588.1"/>
    </source>
</evidence>
<accession>A0A348FWA5</accession>
<dbReference type="AlphaFoldDB" id="A0A348FWA5"/>
<dbReference type="Proteomes" id="UP000266934">
    <property type="component" value="Chromosome"/>
</dbReference>
<dbReference type="KEGG" id="blag:BLTE_02730"/>
<dbReference type="EMBL" id="AP018907">
    <property type="protein sequence ID" value="BBF91588.1"/>
    <property type="molecule type" value="Genomic_DNA"/>
</dbReference>
<proteinExistence type="predicted"/>
<organism evidence="1 2">
    <name type="scientific">Blastochloris tepida</name>
    <dbReference type="NCBI Taxonomy" id="2233851"/>
    <lineage>
        <taxon>Bacteria</taxon>
        <taxon>Pseudomonadati</taxon>
        <taxon>Pseudomonadota</taxon>
        <taxon>Alphaproteobacteria</taxon>
        <taxon>Hyphomicrobiales</taxon>
        <taxon>Blastochloridaceae</taxon>
        <taxon>Blastochloris</taxon>
    </lineage>
</organism>
<evidence type="ECO:0000313" key="2">
    <source>
        <dbReference type="Proteomes" id="UP000266934"/>
    </source>
</evidence>
<reference evidence="1 2" key="1">
    <citation type="submission" date="2018-08" db="EMBL/GenBank/DDBJ databases">
        <title>Complete genome sequencing of Blastochloris tepida GI.</title>
        <authorList>
            <person name="Tsukatani Y."/>
            <person name="Mori H."/>
        </authorList>
    </citation>
    <scope>NUCLEOTIDE SEQUENCE [LARGE SCALE GENOMIC DNA]</scope>
    <source>
        <strain evidence="1 2">GI</strain>
    </source>
</reference>
<sequence length="53" mass="5098">MVPNPERAEILKGAGAFGDRNATLPACCAVFAARSGRGGAAGGKAAGGRATVP</sequence>
<name>A0A348FWA5_9HYPH</name>